<dbReference type="EMBL" id="FPIZ01000004">
    <property type="protein sequence ID" value="SFW37551.1"/>
    <property type="molecule type" value="Genomic_DNA"/>
</dbReference>
<name>A0A1K1NQF2_9BACT</name>
<dbReference type="GO" id="GO:0044718">
    <property type="term" value="P:siderophore transmembrane transport"/>
    <property type="evidence" value="ECO:0007669"/>
    <property type="project" value="TreeGrafter"/>
</dbReference>
<dbReference type="Proteomes" id="UP000183788">
    <property type="component" value="Unassembled WGS sequence"/>
</dbReference>
<dbReference type="NCBIfam" id="TIGR04056">
    <property type="entry name" value="OMP_RagA_SusC"/>
    <property type="match status" value="1"/>
</dbReference>
<keyword evidence="4 5" id="KW-0998">Cell outer membrane</keyword>
<dbReference type="GO" id="GO:0015344">
    <property type="term" value="F:siderophore uptake transmembrane transporter activity"/>
    <property type="evidence" value="ECO:0007669"/>
    <property type="project" value="TreeGrafter"/>
</dbReference>
<keyword evidence="3 5" id="KW-0472">Membrane</keyword>
<feature type="domain" description="Secretin/TonB short N-terminal" evidence="6">
    <location>
        <begin position="55"/>
        <end position="106"/>
    </location>
</feature>
<evidence type="ECO:0000259" key="6">
    <source>
        <dbReference type="SMART" id="SM00965"/>
    </source>
</evidence>
<dbReference type="GO" id="GO:0009279">
    <property type="term" value="C:cell outer membrane"/>
    <property type="evidence" value="ECO:0007669"/>
    <property type="project" value="UniProtKB-SubCell"/>
</dbReference>
<reference evidence="7 9" key="1">
    <citation type="submission" date="2016-11" db="EMBL/GenBank/DDBJ databases">
        <authorList>
            <person name="Jaros S."/>
            <person name="Januszkiewicz K."/>
            <person name="Wedrychowicz H."/>
        </authorList>
    </citation>
    <scope>NUCLEOTIDE SEQUENCE [LARGE SCALE GENOMIC DNA]</scope>
    <source>
        <strain evidence="7 9">DSM 784</strain>
    </source>
</reference>
<protein>
    <submittedName>
        <fullName evidence="8">TonB-dependent receptor</fullName>
    </submittedName>
    <submittedName>
        <fullName evidence="7">TonB-linked outer membrane protein, SusC/RagA family</fullName>
    </submittedName>
</protein>
<dbReference type="Gene3D" id="3.55.50.30">
    <property type="match status" value="1"/>
</dbReference>
<evidence type="ECO:0000313" key="8">
    <source>
        <dbReference type="EMBL" id="WQG87766.1"/>
    </source>
</evidence>
<reference evidence="8 10" key="2">
    <citation type="submission" date="2023-11" db="EMBL/GenBank/DDBJ databases">
        <title>MicrobeMod: A computational toolkit for identifying prokaryotic methylation and restriction-modification with nanopore sequencing.</title>
        <authorList>
            <person name="Crits-Christoph A."/>
            <person name="Kang S.C."/>
            <person name="Lee H."/>
            <person name="Ostrov N."/>
        </authorList>
    </citation>
    <scope>NUCLEOTIDE SEQUENCE [LARGE SCALE GENOMIC DNA]</scope>
    <source>
        <strain evidence="8 10">ATCC 23090</strain>
    </source>
</reference>
<evidence type="ECO:0000256" key="1">
    <source>
        <dbReference type="ARBA" id="ARBA00022448"/>
    </source>
</evidence>
<keyword evidence="8" id="KW-0675">Receptor</keyword>
<keyword evidence="10" id="KW-1185">Reference proteome</keyword>
<evidence type="ECO:0000313" key="9">
    <source>
        <dbReference type="Proteomes" id="UP000183788"/>
    </source>
</evidence>
<keyword evidence="2" id="KW-0732">Signal</keyword>
<dbReference type="PROSITE" id="PS52016">
    <property type="entry name" value="TONB_DEPENDENT_REC_3"/>
    <property type="match status" value="1"/>
</dbReference>
<organism evidence="7 9">
    <name type="scientific">Chitinophaga sancti</name>
    <dbReference type="NCBI Taxonomy" id="1004"/>
    <lineage>
        <taxon>Bacteria</taxon>
        <taxon>Pseudomonadati</taxon>
        <taxon>Bacteroidota</taxon>
        <taxon>Chitinophagia</taxon>
        <taxon>Chitinophagales</taxon>
        <taxon>Chitinophagaceae</taxon>
        <taxon>Chitinophaga</taxon>
    </lineage>
</organism>
<keyword evidence="5" id="KW-1134">Transmembrane beta strand</keyword>
<dbReference type="Proteomes" id="UP001326715">
    <property type="component" value="Chromosome"/>
</dbReference>
<dbReference type="InterPro" id="IPR039426">
    <property type="entry name" value="TonB-dep_rcpt-like"/>
</dbReference>
<dbReference type="STRING" id="1004.SAMN05661012_01399"/>
<dbReference type="Gene3D" id="2.170.130.10">
    <property type="entry name" value="TonB-dependent receptor, plug domain"/>
    <property type="match status" value="1"/>
</dbReference>
<dbReference type="InterPro" id="IPR008969">
    <property type="entry name" value="CarboxyPept-like_regulatory"/>
</dbReference>
<evidence type="ECO:0000313" key="7">
    <source>
        <dbReference type="EMBL" id="SFW37551.1"/>
    </source>
</evidence>
<evidence type="ECO:0000256" key="3">
    <source>
        <dbReference type="ARBA" id="ARBA00023136"/>
    </source>
</evidence>
<dbReference type="InterPro" id="IPR037066">
    <property type="entry name" value="Plug_dom_sf"/>
</dbReference>
<dbReference type="PANTHER" id="PTHR30069">
    <property type="entry name" value="TONB-DEPENDENT OUTER MEMBRANE RECEPTOR"/>
    <property type="match status" value="1"/>
</dbReference>
<dbReference type="NCBIfam" id="TIGR04057">
    <property type="entry name" value="SusC_RagA_signa"/>
    <property type="match status" value="1"/>
</dbReference>
<dbReference type="EMBL" id="CP140154">
    <property type="protein sequence ID" value="WQG87766.1"/>
    <property type="molecule type" value="Genomic_DNA"/>
</dbReference>
<dbReference type="PANTHER" id="PTHR30069:SF29">
    <property type="entry name" value="HEMOGLOBIN AND HEMOGLOBIN-HAPTOGLOBIN-BINDING PROTEIN 1-RELATED"/>
    <property type="match status" value="1"/>
</dbReference>
<dbReference type="Pfam" id="PF07715">
    <property type="entry name" value="Plug"/>
    <property type="match status" value="1"/>
</dbReference>
<sequence>MRTCFYQLLIATLCTGLIYAKSTEAQEILTKPVSIDARQQTVDQVLSKLEQAADVKFLYSSTLISASRKVNLEVKQEPLGKVLDKLLAPLQLSYQVDGRQIVLNRLRKPEEFTSTMNAVVRIQGKVVDGKGTPLPGVNVKLKNSTAGAVTDAGGNFAFNAPDLSGTLVFSYVGYTTKEVELNGNSVINVTLEPSATSLSDVVIVGYGTQKKESLTGAIAAITAKDMGDVHAGSTVSTVLAGKLPGVTFRMSDSRPGASASIQIRNMGDPLYVIDGIQQDAGQFNNIAPNDIETITILKDASAAIYGMRAANGVVVVTTKRGKLNSRNTINLAAYTGWQNWTRFPKGVNAYEWMAGKADAEMNQYGSTTITKAELEKWKAGTEPGYKSFDWYKFIVKDNAPLTNLNLNFSGGSDRINYYVSATHLKQYSVLGRQFTFERTNIQSNIEAKVSDNFKIGAQINGRVETRDQPGVPGGDDYWEARFAILRNTPIERPYANDNPNYPNNIGHNTENWALQNKKLSGYWHEDWRVLQTNLTAEYKFPIDGLSARGLFSYYYANRIMNGHEYTYNVYTYDPNTNAYNVSGGSSNPWRERDNHTNLSPTIQLQLNYAHAFGKHNVGGTVVAERIKRREIDNWLHAVPTTNDLPLIYFSTMDTYNDGDFTTARLGYIGRLTYNYDSRYYLEASARRDASWKFAPNKRWGTFPAMQAGWRISEEQFFQHLVGGKKTLSELKLRASYGKLGDDDIPLSAYDYLSGYNYNSSTVILDGKPVIGSSYKGVPINNISWYVSKTMDIGADYGFWDNRISGAVDYFKRKRTGLLGTKYDLLIPSELGYTLPLENVKSDLVSGAEFSVNYRGEYKKVRFTIGANFSYARAKNLDSYKPVFLNSMDHYYGSQENRYSNTFWGYNVVGQFQSQDEINNYKVNVDGAGNKTLLPGDLIYKDQNGDGVINDYDRRPIGWGTGKNPIMNGGINFTVAYSNFDFRADFSAGTGYSFNRKWEMRIPYTNQGNLLAEFYNDRWHREDPYDVNSKWIAGKYPALRFNNGGHSNYNVDSDFWLTNVRYIRARTLELGYTLPKHILAKAKIERFRAYINAYNLFSIDNMRKTGIDAEVSDDNGLTYPQSKYVNIGFDLSF</sequence>
<dbReference type="InterPro" id="IPR023997">
    <property type="entry name" value="TonB-dep_OMP_SusC/RagA_CS"/>
</dbReference>
<accession>A0A1K1NQF2</accession>
<dbReference type="RefSeq" id="WP_072358327.1">
    <property type="nucleotide sequence ID" value="NZ_CP139972.1"/>
</dbReference>
<evidence type="ECO:0000313" key="10">
    <source>
        <dbReference type="Proteomes" id="UP001326715"/>
    </source>
</evidence>
<proteinExistence type="inferred from homology"/>
<dbReference type="InterPro" id="IPR012910">
    <property type="entry name" value="Plug_dom"/>
</dbReference>
<gene>
    <name evidence="7" type="ORF">SAMN05661012_01399</name>
    <name evidence="8" type="ORF">SR876_22820</name>
</gene>
<dbReference type="Gene3D" id="2.60.40.1120">
    <property type="entry name" value="Carboxypeptidase-like, regulatory domain"/>
    <property type="match status" value="1"/>
</dbReference>
<dbReference type="SUPFAM" id="SSF56935">
    <property type="entry name" value="Porins"/>
    <property type="match status" value="1"/>
</dbReference>
<dbReference type="InterPro" id="IPR011662">
    <property type="entry name" value="Secretin/TonB_short_N"/>
</dbReference>
<dbReference type="Pfam" id="PF13715">
    <property type="entry name" value="CarbopepD_reg_2"/>
    <property type="match status" value="1"/>
</dbReference>
<dbReference type="SUPFAM" id="SSF49464">
    <property type="entry name" value="Carboxypeptidase regulatory domain-like"/>
    <property type="match status" value="1"/>
</dbReference>
<evidence type="ECO:0000256" key="2">
    <source>
        <dbReference type="ARBA" id="ARBA00022729"/>
    </source>
</evidence>
<dbReference type="InterPro" id="IPR023996">
    <property type="entry name" value="TonB-dep_OMP_SusC/RagA"/>
</dbReference>
<keyword evidence="5" id="KW-0812">Transmembrane</keyword>
<keyword evidence="1 5" id="KW-0813">Transport</keyword>
<evidence type="ECO:0000256" key="5">
    <source>
        <dbReference type="PROSITE-ProRule" id="PRU01360"/>
    </source>
</evidence>
<dbReference type="OrthoDB" id="9768177at2"/>
<dbReference type="AlphaFoldDB" id="A0A1K1NQF2"/>
<comment type="similarity">
    <text evidence="5">Belongs to the TonB-dependent receptor family.</text>
</comment>
<dbReference type="Pfam" id="PF07660">
    <property type="entry name" value="STN"/>
    <property type="match status" value="1"/>
</dbReference>
<dbReference type="SMART" id="SM00965">
    <property type="entry name" value="STN"/>
    <property type="match status" value="1"/>
</dbReference>
<comment type="subcellular location">
    <subcellularLocation>
        <location evidence="5">Cell outer membrane</location>
        <topology evidence="5">Multi-pass membrane protein</topology>
    </subcellularLocation>
</comment>
<evidence type="ECO:0000256" key="4">
    <source>
        <dbReference type="ARBA" id="ARBA00023237"/>
    </source>
</evidence>